<dbReference type="SUPFAM" id="SSF103481">
    <property type="entry name" value="Multidrug resistance efflux transporter EmrE"/>
    <property type="match status" value="2"/>
</dbReference>
<feature type="transmembrane region" description="Helical" evidence="1">
    <location>
        <begin position="126"/>
        <end position="142"/>
    </location>
</feature>
<feature type="transmembrane region" description="Helical" evidence="1">
    <location>
        <begin position="72"/>
        <end position="93"/>
    </location>
</feature>
<protein>
    <submittedName>
        <fullName evidence="3">DMT family transporter</fullName>
    </submittedName>
</protein>
<feature type="transmembrane region" description="Helical" evidence="1">
    <location>
        <begin position="237"/>
        <end position="259"/>
    </location>
</feature>
<sequence>MLGDNARGALLMLGSMAAFTINDTALKILSSDIPLFQTIALRGAGTTVLLALLAWALGQWRQLRLAGRDRSLIALRVAAEIVAAFTFIGALFHMDLANATAILQAVPLAVTLAGAAFLGEPVGWKRLSAIVVGFFGVLLMVRPGTEGFTVHSLLCLAAVGAVTVRDLCTRRLGAAVPSMVVATLTAGGVGLAAALAATVSGGWAPMEPGAIGILAGASAAILFGYVFSILAMRVGEIAVVAPMRYSSLLWALGLGWFVFGDWPRPLTLAGAAIVVTMGVFTFYRERALTSAAGSGPQEVLIRPRT</sequence>
<dbReference type="PANTHER" id="PTHR22911">
    <property type="entry name" value="ACYL-MALONYL CONDENSING ENZYME-RELATED"/>
    <property type="match status" value="1"/>
</dbReference>
<name>A0ABU3DFB3_9RHOB</name>
<organism evidence="3 4">
    <name type="scientific">Tropicimonas omnivorans</name>
    <dbReference type="NCBI Taxonomy" id="3075590"/>
    <lineage>
        <taxon>Bacteria</taxon>
        <taxon>Pseudomonadati</taxon>
        <taxon>Pseudomonadota</taxon>
        <taxon>Alphaproteobacteria</taxon>
        <taxon>Rhodobacterales</taxon>
        <taxon>Roseobacteraceae</taxon>
        <taxon>Tropicimonas</taxon>
    </lineage>
</organism>
<dbReference type="Proteomes" id="UP001265259">
    <property type="component" value="Unassembled WGS sequence"/>
</dbReference>
<dbReference type="RefSeq" id="WP_311690015.1">
    <property type="nucleotide sequence ID" value="NZ_JAVRHL010000002.1"/>
</dbReference>
<dbReference type="PANTHER" id="PTHR22911:SF135">
    <property type="entry name" value="BLR4310 PROTEIN"/>
    <property type="match status" value="1"/>
</dbReference>
<evidence type="ECO:0000256" key="1">
    <source>
        <dbReference type="SAM" id="Phobius"/>
    </source>
</evidence>
<feature type="transmembrane region" description="Helical" evidence="1">
    <location>
        <begin position="180"/>
        <end position="204"/>
    </location>
</feature>
<dbReference type="InterPro" id="IPR037185">
    <property type="entry name" value="EmrE-like"/>
</dbReference>
<dbReference type="Pfam" id="PF00892">
    <property type="entry name" value="EamA"/>
    <property type="match status" value="1"/>
</dbReference>
<feature type="domain" description="EamA" evidence="2">
    <location>
        <begin position="7"/>
        <end position="141"/>
    </location>
</feature>
<keyword evidence="1" id="KW-0472">Membrane</keyword>
<accession>A0ABU3DFB3</accession>
<evidence type="ECO:0000259" key="2">
    <source>
        <dbReference type="Pfam" id="PF00892"/>
    </source>
</evidence>
<feature type="transmembrane region" description="Helical" evidence="1">
    <location>
        <begin position="265"/>
        <end position="283"/>
    </location>
</feature>
<dbReference type="EMBL" id="JAVRHL010000002">
    <property type="protein sequence ID" value="MDT0682243.1"/>
    <property type="molecule type" value="Genomic_DNA"/>
</dbReference>
<dbReference type="InterPro" id="IPR000620">
    <property type="entry name" value="EamA_dom"/>
</dbReference>
<proteinExistence type="predicted"/>
<evidence type="ECO:0000313" key="4">
    <source>
        <dbReference type="Proteomes" id="UP001265259"/>
    </source>
</evidence>
<keyword evidence="1" id="KW-1133">Transmembrane helix</keyword>
<keyword evidence="1" id="KW-0812">Transmembrane</keyword>
<evidence type="ECO:0000313" key="3">
    <source>
        <dbReference type="EMBL" id="MDT0682243.1"/>
    </source>
</evidence>
<feature type="transmembrane region" description="Helical" evidence="1">
    <location>
        <begin position="210"/>
        <end position="230"/>
    </location>
</feature>
<gene>
    <name evidence="3" type="ORF">RM543_06075</name>
</gene>
<comment type="caution">
    <text evidence="3">The sequence shown here is derived from an EMBL/GenBank/DDBJ whole genome shotgun (WGS) entry which is preliminary data.</text>
</comment>
<reference evidence="3 4" key="1">
    <citation type="submission" date="2023-09" db="EMBL/GenBank/DDBJ databases">
        <authorList>
            <person name="Rey-Velasco X."/>
        </authorList>
    </citation>
    <scope>NUCLEOTIDE SEQUENCE [LARGE SCALE GENOMIC DNA]</scope>
    <source>
        <strain evidence="3 4">F158</strain>
    </source>
</reference>
<keyword evidence="4" id="KW-1185">Reference proteome</keyword>
<feature type="transmembrane region" description="Helical" evidence="1">
    <location>
        <begin position="99"/>
        <end position="119"/>
    </location>
</feature>
<feature type="transmembrane region" description="Helical" evidence="1">
    <location>
        <begin position="148"/>
        <end position="168"/>
    </location>
</feature>
<feature type="transmembrane region" description="Helical" evidence="1">
    <location>
        <begin position="39"/>
        <end position="60"/>
    </location>
</feature>